<evidence type="ECO:0000256" key="10">
    <source>
        <dbReference type="RuleBase" id="RU000556"/>
    </source>
</evidence>
<evidence type="ECO:0000256" key="8">
    <source>
        <dbReference type="ARBA" id="ARBA00030776"/>
    </source>
</evidence>
<keyword evidence="3 9" id="KW-0805">Transcription regulation</keyword>
<evidence type="ECO:0000256" key="2">
    <source>
        <dbReference type="ARBA" id="ARBA00013729"/>
    </source>
</evidence>
<dbReference type="PANTHER" id="PTHR30437:SF4">
    <property type="entry name" value="TRANSCRIPTION ELONGATION FACTOR GREA"/>
    <property type="match status" value="1"/>
</dbReference>
<dbReference type="Pfam" id="PF01272">
    <property type="entry name" value="GreA_GreB"/>
    <property type="match status" value="1"/>
</dbReference>
<comment type="function">
    <text evidence="7 9 10">Necessary for efficient RNA polymerase transcription elongation past template-encoded arresting sites. The arresting sites in DNA have the property of trapping a certain fraction of elongating RNA polymerases that pass through, resulting in locked ternary complexes. Cleavage of the nascent transcript by cleavage factors such as GreA or GreB allows the resumption of elongation from the new 3'terminus. GreA releases sequences of 2 to 3 nucleotides.</text>
</comment>
<evidence type="ECO:0000256" key="7">
    <source>
        <dbReference type="ARBA" id="ARBA00024916"/>
    </source>
</evidence>
<dbReference type="InterPro" id="IPR023459">
    <property type="entry name" value="Tscrpt_elong_fac_GreA/B_fam"/>
</dbReference>
<dbReference type="AlphaFoldDB" id="A0A9D1MDH0"/>
<evidence type="ECO:0000256" key="3">
    <source>
        <dbReference type="ARBA" id="ARBA00023015"/>
    </source>
</evidence>
<dbReference type="HAMAP" id="MF_00105">
    <property type="entry name" value="GreA_GreB"/>
    <property type="match status" value="1"/>
</dbReference>
<dbReference type="InterPro" id="IPR001437">
    <property type="entry name" value="Tscrpt_elong_fac_GreA/B_C"/>
</dbReference>
<dbReference type="SUPFAM" id="SSF54534">
    <property type="entry name" value="FKBP-like"/>
    <property type="match status" value="1"/>
</dbReference>
<dbReference type="InterPro" id="IPR022691">
    <property type="entry name" value="Tscrpt_elong_fac_GreA/B_N"/>
</dbReference>
<dbReference type="GO" id="GO:0003677">
    <property type="term" value="F:DNA binding"/>
    <property type="evidence" value="ECO:0007669"/>
    <property type="project" value="UniProtKB-UniRule"/>
</dbReference>
<evidence type="ECO:0000256" key="4">
    <source>
        <dbReference type="ARBA" id="ARBA00023054"/>
    </source>
</evidence>
<proteinExistence type="inferred from homology"/>
<dbReference type="PIRSF" id="PIRSF006092">
    <property type="entry name" value="GreA_GreB"/>
    <property type="match status" value="1"/>
</dbReference>
<evidence type="ECO:0000313" key="13">
    <source>
        <dbReference type="EMBL" id="HIU58154.1"/>
    </source>
</evidence>
<dbReference type="EMBL" id="DVNB01000102">
    <property type="protein sequence ID" value="HIU58154.1"/>
    <property type="molecule type" value="Genomic_DNA"/>
</dbReference>
<keyword evidence="13" id="KW-0648">Protein biosynthesis</keyword>
<dbReference type="NCBIfam" id="NF001263">
    <property type="entry name" value="PRK00226.1-4"/>
    <property type="match status" value="1"/>
</dbReference>
<dbReference type="PROSITE" id="PS00829">
    <property type="entry name" value="GREAB_1"/>
    <property type="match status" value="1"/>
</dbReference>
<reference evidence="13" key="1">
    <citation type="submission" date="2020-10" db="EMBL/GenBank/DDBJ databases">
        <authorList>
            <person name="Gilroy R."/>
        </authorList>
    </citation>
    <scope>NUCLEOTIDE SEQUENCE</scope>
    <source>
        <strain evidence="13">USAMLcec3-3695</strain>
    </source>
</reference>
<evidence type="ECO:0000259" key="11">
    <source>
        <dbReference type="Pfam" id="PF01272"/>
    </source>
</evidence>
<reference evidence="13" key="2">
    <citation type="journal article" date="2021" name="PeerJ">
        <title>Extensive microbial diversity within the chicken gut microbiome revealed by metagenomics and culture.</title>
        <authorList>
            <person name="Gilroy R."/>
            <person name="Ravi A."/>
            <person name="Getino M."/>
            <person name="Pursley I."/>
            <person name="Horton D.L."/>
            <person name="Alikhan N.F."/>
            <person name="Baker D."/>
            <person name="Gharbi K."/>
            <person name="Hall N."/>
            <person name="Watson M."/>
            <person name="Adriaenssens E.M."/>
            <person name="Foster-Nyarko E."/>
            <person name="Jarju S."/>
            <person name="Secka A."/>
            <person name="Antonio M."/>
            <person name="Oren A."/>
            <person name="Chaudhuri R.R."/>
            <person name="La Ragione R."/>
            <person name="Hildebrand F."/>
            <person name="Pallen M.J."/>
        </authorList>
    </citation>
    <scope>NUCLEOTIDE SEQUENCE</scope>
    <source>
        <strain evidence="13">USAMLcec3-3695</strain>
    </source>
</reference>
<name>A0A9D1MDH0_9FIRM</name>
<keyword evidence="13" id="KW-0251">Elongation factor</keyword>
<evidence type="ECO:0000259" key="12">
    <source>
        <dbReference type="Pfam" id="PF03449"/>
    </source>
</evidence>
<dbReference type="Pfam" id="PF03449">
    <property type="entry name" value="GreA_GreB_N"/>
    <property type="match status" value="1"/>
</dbReference>
<dbReference type="GO" id="GO:0006354">
    <property type="term" value="P:DNA-templated transcription elongation"/>
    <property type="evidence" value="ECO:0007669"/>
    <property type="project" value="TreeGrafter"/>
</dbReference>
<dbReference type="FunFam" id="1.10.287.180:FF:000001">
    <property type="entry name" value="Transcription elongation factor GreA"/>
    <property type="match status" value="1"/>
</dbReference>
<evidence type="ECO:0000256" key="9">
    <source>
        <dbReference type="HAMAP-Rule" id="MF_00105"/>
    </source>
</evidence>
<comment type="caution">
    <text evidence="13">The sequence shown here is derived from an EMBL/GenBank/DDBJ whole genome shotgun (WGS) entry which is preliminary data.</text>
</comment>
<keyword evidence="6 9" id="KW-0804">Transcription</keyword>
<dbReference type="Gene3D" id="3.10.50.30">
    <property type="entry name" value="Transcription elongation factor, GreA/GreB, C-terminal domain"/>
    <property type="match status" value="1"/>
</dbReference>
<keyword evidence="4" id="KW-0175">Coiled coil</keyword>
<evidence type="ECO:0000256" key="5">
    <source>
        <dbReference type="ARBA" id="ARBA00023125"/>
    </source>
</evidence>
<protein>
    <recommendedName>
        <fullName evidence="2 9">Transcription elongation factor GreA</fullName>
    </recommendedName>
    <alternativeName>
        <fullName evidence="8 9">Transcript cleavage factor GreA</fullName>
    </alternativeName>
</protein>
<dbReference type="InterPro" id="IPR018151">
    <property type="entry name" value="TF_GreA/GreB_CS"/>
</dbReference>
<organism evidence="13 14">
    <name type="scientific">Candidatus Ornithomonoglobus merdipullorum</name>
    <dbReference type="NCBI Taxonomy" id="2840895"/>
    <lineage>
        <taxon>Bacteria</taxon>
        <taxon>Bacillati</taxon>
        <taxon>Bacillota</taxon>
        <taxon>Clostridia</taxon>
        <taxon>Candidatus Ornithomonoglobus</taxon>
    </lineage>
</organism>
<sequence>MAESKEYILTVEGKAKLEEELDRLVSVTRKEVSEKIKEARSFGDLSENAEYDAAKDEQAEVEARISQIEHMLKYAKVVEIESNDQVTVGKMVTVNFHGDIAEQFGMAGEHTYTIVGSSEADPTQNKLSYESPIGAACLNRSVGDEVEADTPAGSVKFTVVKIEKAQ</sequence>
<dbReference type="GO" id="GO:0070063">
    <property type="term" value="F:RNA polymerase binding"/>
    <property type="evidence" value="ECO:0007669"/>
    <property type="project" value="InterPro"/>
</dbReference>
<dbReference type="GO" id="GO:0003746">
    <property type="term" value="F:translation elongation factor activity"/>
    <property type="evidence" value="ECO:0007669"/>
    <property type="project" value="UniProtKB-KW"/>
</dbReference>
<feature type="domain" description="Transcription elongation factor GreA/GreB C-terminal" evidence="11">
    <location>
        <begin position="82"/>
        <end position="163"/>
    </location>
</feature>
<dbReference type="GO" id="GO:0032784">
    <property type="term" value="P:regulation of DNA-templated transcription elongation"/>
    <property type="evidence" value="ECO:0007669"/>
    <property type="project" value="UniProtKB-UniRule"/>
</dbReference>
<evidence type="ECO:0000313" key="14">
    <source>
        <dbReference type="Proteomes" id="UP000824109"/>
    </source>
</evidence>
<evidence type="ECO:0000256" key="1">
    <source>
        <dbReference type="ARBA" id="ARBA00008213"/>
    </source>
</evidence>
<dbReference type="SUPFAM" id="SSF46557">
    <property type="entry name" value="GreA transcript cleavage protein, N-terminal domain"/>
    <property type="match status" value="1"/>
</dbReference>
<keyword evidence="5 9" id="KW-0238">DNA-binding</keyword>
<dbReference type="Proteomes" id="UP000824109">
    <property type="component" value="Unassembled WGS sequence"/>
</dbReference>
<dbReference type="PANTHER" id="PTHR30437">
    <property type="entry name" value="TRANSCRIPTION ELONGATION FACTOR GREA"/>
    <property type="match status" value="1"/>
</dbReference>
<dbReference type="InterPro" id="IPR036805">
    <property type="entry name" value="Tscrpt_elong_fac_GreA/B_N_sf"/>
</dbReference>
<gene>
    <name evidence="9 13" type="primary">greA</name>
    <name evidence="13" type="ORF">IAA61_10170</name>
</gene>
<dbReference type="InterPro" id="IPR028624">
    <property type="entry name" value="Tscrpt_elong_fac_GreA/B"/>
</dbReference>
<dbReference type="InterPro" id="IPR036953">
    <property type="entry name" value="GreA/GreB_C_sf"/>
</dbReference>
<feature type="domain" description="Transcription elongation factor GreA/GreB N-terminal" evidence="12">
    <location>
        <begin position="8"/>
        <end position="77"/>
    </location>
</feature>
<comment type="similarity">
    <text evidence="1 9 10">Belongs to the GreA/GreB family.</text>
</comment>
<dbReference type="NCBIfam" id="TIGR01462">
    <property type="entry name" value="greA"/>
    <property type="match status" value="1"/>
</dbReference>
<accession>A0A9D1MDH0</accession>
<dbReference type="InterPro" id="IPR006359">
    <property type="entry name" value="Tscrpt_elong_fac_GreA"/>
</dbReference>
<dbReference type="Gene3D" id="1.10.287.180">
    <property type="entry name" value="Transcription elongation factor, GreA/GreB, N-terminal domain"/>
    <property type="match status" value="1"/>
</dbReference>
<evidence type="ECO:0000256" key="6">
    <source>
        <dbReference type="ARBA" id="ARBA00023163"/>
    </source>
</evidence>